<name>A0AAV4H2Z4_9GAST</name>
<evidence type="ECO:0000256" key="12">
    <source>
        <dbReference type="ARBA" id="ARBA00056546"/>
    </source>
</evidence>
<gene>
    <name evidence="14" type="ORF">ElyMa_000842300</name>
</gene>
<keyword evidence="4" id="KW-0456">Lyase</keyword>
<dbReference type="EMBL" id="BMAT01001733">
    <property type="protein sequence ID" value="GFR91398.1"/>
    <property type="molecule type" value="Genomic_DNA"/>
</dbReference>
<evidence type="ECO:0000256" key="8">
    <source>
        <dbReference type="ARBA" id="ARBA00039903"/>
    </source>
</evidence>
<evidence type="ECO:0000256" key="13">
    <source>
        <dbReference type="RuleBase" id="RU003707"/>
    </source>
</evidence>
<dbReference type="InterPro" id="IPR029045">
    <property type="entry name" value="ClpP/crotonase-like_dom_sf"/>
</dbReference>
<dbReference type="PANTHER" id="PTHR11941:SF27">
    <property type="entry name" value="ETHYLMALONYL-COA DECARBOXYLASE"/>
    <property type="match status" value="1"/>
</dbReference>
<dbReference type="CDD" id="cd06558">
    <property type="entry name" value="crotonase-like"/>
    <property type="match status" value="1"/>
</dbReference>
<proteinExistence type="inferred from homology"/>
<comment type="subcellular location">
    <subcellularLocation>
        <location evidence="1">Cytoplasm</location>
        <location evidence="1">Cytosol</location>
    </subcellularLocation>
</comment>
<dbReference type="SUPFAM" id="SSF52096">
    <property type="entry name" value="ClpP/crotonase"/>
    <property type="match status" value="1"/>
</dbReference>
<dbReference type="EC" id="4.1.1.94" evidence="7"/>
<protein>
    <recommendedName>
        <fullName evidence="8">Ethylmalonyl-CoA decarboxylase</fullName>
        <ecNumber evidence="7">4.1.1.94</ecNumber>
    </recommendedName>
    <alternativeName>
        <fullName evidence="10">Enoyl-CoA hydratase domain-containing protein 1</fullName>
    </alternativeName>
    <alternativeName>
        <fullName evidence="9">Methylmalonyl-CoA decarboxylase</fullName>
    </alternativeName>
</protein>
<accession>A0AAV4H2Z4</accession>
<evidence type="ECO:0000256" key="10">
    <source>
        <dbReference type="ARBA" id="ARBA00042182"/>
    </source>
</evidence>
<evidence type="ECO:0000313" key="14">
    <source>
        <dbReference type="EMBL" id="GFR91398.1"/>
    </source>
</evidence>
<dbReference type="Pfam" id="PF00378">
    <property type="entry name" value="ECH_1"/>
    <property type="match status" value="1"/>
</dbReference>
<evidence type="ECO:0000256" key="11">
    <source>
        <dbReference type="ARBA" id="ARBA00047446"/>
    </source>
</evidence>
<dbReference type="AlphaFoldDB" id="A0AAV4H2Z4"/>
<sequence length="356" mass="39401">MNPVLTRFSVMSPVRLPIISMRFIYLEVNMALVRKSNAICRRVMKTLQPLSSAVAPSGPESSQAQAQCGDRQAYGWVSSRSLHGFKRPNLHVIRNQLARFEGGSVDLEKNSDNGIAILTLNNPRRMNSMTGKMMVDMADKVSELEEWHEGKALIMRGADGNLCTGGDLTFVRKALHYGEEMAAYQHDTLTRLLNLPLISVALVQGHTLGGGAELSTACDFRVMSSSAKIGFVQIKMGLSTAWGAATRLTRLLGRRKAIDLLCSAKILLPDAALREGLVDYILPRGSEDELEETTQWLLRNLCAYDTNITRVVKSLVVSAELSMDHYQALDAERKLFGQTWGGPVQRKMLEANVKHK</sequence>
<evidence type="ECO:0000256" key="3">
    <source>
        <dbReference type="ARBA" id="ARBA00022490"/>
    </source>
</evidence>
<organism evidence="14 15">
    <name type="scientific">Elysia marginata</name>
    <dbReference type="NCBI Taxonomy" id="1093978"/>
    <lineage>
        <taxon>Eukaryota</taxon>
        <taxon>Metazoa</taxon>
        <taxon>Spiralia</taxon>
        <taxon>Lophotrochozoa</taxon>
        <taxon>Mollusca</taxon>
        <taxon>Gastropoda</taxon>
        <taxon>Heterobranchia</taxon>
        <taxon>Euthyneura</taxon>
        <taxon>Panpulmonata</taxon>
        <taxon>Sacoglossa</taxon>
        <taxon>Placobranchoidea</taxon>
        <taxon>Plakobranchidae</taxon>
        <taxon>Elysia</taxon>
    </lineage>
</organism>
<comment type="catalytic activity">
    <reaction evidence="11">
        <text>(S)-methylmalonyl-CoA + H(+) = propanoyl-CoA + CO2</text>
        <dbReference type="Rhea" id="RHEA:61340"/>
        <dbReference type="ChEBI" id="CHEBI:15378"/>
        <dbReference type="ChEBI" id="CHEBI:16526"/>
        <dbReference type="ChEBI" id="CHEBI:57327"/>
        <dbReference type="ChEBI" id="CHEBI:57392"/>
        <dbReference type="EC" id="4.1.1.94"/>
    </reaction>
    <physiologicalReaction direction="left-to-right" evidence="11">
        <dbReference type="Rhea" id="RHEA:61341"/>
    </physiologicalReaction>
</comment>
<dbReference type="GO" id="GO:0004492">
    <property type="term" value="F:methyl/ethyl malonyl-CoA decarboxylase activity"/>
    <property type="evidence" value="ECO:0007669"/>
    <property type="project" value="UniProtKB-EC"/>
</dbReference>
<dbReference type="GO" id="GO:0006635">
    <property type="term" value="P:fatty acid beta-oxidation"/>
    <property type="evidence" value="ECO:0007669"/>
    <property type="project" value="TreeGrafter"/>
</dbReference>
<dbReference type="Proteomes" id="UP000762676">
    <property type="component" value="Unassembled WGS sequence"/>
</dbReference>
<dbReference type="Gene3D" id="3.90.226.10">
    <property type="entry name" value="2-enoyl-CoA Hydratase, Chain A, domain 1"/>
    <property type="match status" value="1"/>
</dbReference>
<evidence type="ECO:0000256" key="2">
    <source>
        <dbReference type="ARBA" id="ARBA00005254"/>
    </source>
</evidence>
<keyword evidence="15" id="KW-1185">Reference proteome</keyword>
<comment type="catalytic activity">
    <reaction evidence="6">
        <text>(2R)-ethylmalonyl-CoA + H(+) = butanoyl-CoA + CO2</text>
        <dbReference type="Rhea" id="RHEA:59540"/>
        <dbReference type="ChEBI" id="CHEBI:15378"/>
        <dbReference type="ChEBI" id="CHEBI:16526"/>
        <dbReference type="ChEBI" id="CHEBI:57371"/>
        <dbReference type="ChEBI" id="CHEBI:85316"/>
        <dbReference type="EC" id="4.1.1.94"/>
    </reaction>
    <physiologicalReaction direction="left-to-right" evidence="6">
        <dbReference type="Rhea" id="RHEA:59541"/>
    </physiologicalReaction>
</comment>
<evidence type="ECO:0000256" key="7">
    <source>
        <dbReference type="ARBA" id="ARBA00038883"/>
    </source>
</evidence>
<evidence type="ECO:0000256" key="4">
    <source>
        <dbReference type="ARBA" id="ARBA00023239"/>
    </source>
</evidence>
<comment type="similarity">
    <text evidence="2 13">Belongs to the enoyl-CoA hydratase/isomerase family.</text>
</comment>
<evidence type="ECO:0000313" key="15">
    <source>
        <dbReference type="Proteomes" id="UP000762676"/>
    </source>
</evidence>
<comment type="function">
    <text evidence="12">Decarboxylates ethylmalonyl-CoA, a potentially toxic metabolite, to form butyryl-CoA, suggesting it might be involved in metabolite proofreading. Acts preferentially on (S)-ethylmalonyl-CoA but also has some activity on the (R)-isomer. Also has methylmalonyl-CoA decarboxylase activity at lower level.</text>
</comment>
<evidence type="ECO:0000256" key="6">
    <source>
        <dbReference type="ARBA" id="ARBA00036541"/>
    </source>
</evidence>
<dbReference type="PANTHER" id="PTHR11941">
    <property type="entry name" value="ENOYL-COA HYDRATASE-RELATED"/>
    <property type="match status" value="1"/>
</dbReference>
<dbReference type="InterPro" id="IPR001753">
    <property type="entry name" value="Enoyl-CoA_hydra/iso"/>
</dbReference>
<comment type="caution">
    <text evidence="14">The sequence shown here is derived from an EMBL/GenBank/DDBJ whole genome shotgun (WGS) entry which is preliminary data.</text>
</comment>
<reference evidence="14 15" key="1">
    <citation type="journal article" date="2021" name="Elife">
        <title>Chloroplast acquisition without the gene transfer in kleptoplastic sea slugs, Plakobranchus ocellatus.</title>
        <authorList>
            <person name="Maeda T."/>
            <person name="Takahashi S."/>
            <person name="Yoshida T."/>
            <person name="Shimamura S."/>
            <person name="Takaki Y."/>
            <person name="Nagai Y."/>
            <person name="Toyoda A."/>
            <person name="Suzuki Y."/>
            <person name="Arimoto A."/>
            <person name="Ishii H."/>
            <person name="Satoh N."/>
            <person name="Nishiyama T."/>
            <person name="Hasebe M."/>
            <person name="Maruyama T."/>
            <person name="Minagawa J."/>
            <person name="Obokata J."/>
            <person name="Shigenobu S."/>
        </authorList>
    </citation>
    <scope>NUCLEOTIDE SEQUENCE [LARGE SCALE GENOMIC DNA]</scope>
</reference>
<evidence type="ECO:0000256" key="9">
    <source>
        <dbReference type="ARBA" id="ARBA00042052"/>
    </source>
</evidence>
<keyword evidence="3" id="KW-0963">Cytoplasm</keyword>
<comment type="catalytic activity">
    <reaction evidence="5">
        <text>(2S)-ethylmalonyl-CoA + H(+) = butanoyl-CoA + CO2</text>
        <dbReference type="Rhea" id="RHEA:32131"/>
        <dbReference type="ChEBI" id="CHEBI:15378"/>
        <dbReference type="ChEBI" id="CHEBI:16526"/>
        <dbReference type="ChEBI" id="CHEBI:57371"/>
        <dbReference type="ChEBI" id="CHEBI:60909"/>
        <dbReference type="EC" id="4.1.1.94"/>
    </reaction>
    <physiologicalReaction direction="left-to-right" evidence="5">
        <dbReference type="Rhea" id="RHEA:32132"/>
    </physiologicalReaction>
</comment>
<dbReference type="PROSITE" id="PS00166">
    <property type="entry name" value="ENOYL_COA_HYDRATASE"/>
    <property type="match status" value="1"/>
</dbReference>
<evidence type="ECO:0000256" key="1">
    <source>
        <dbReference type="ARBA" id="ARBA00004514"/>
    </source>
</evidence>
<dbReference type="GO" id="GO:0005829">
    <property type="term" value="C:cytosol"/>
    <property type="evidence" value="ECO:0007669"/>
    <property type="project" value="UniProtKB-SubCell"/>
</dbReference>
<evidence type="ECO:0000256" key="5">
    <source>
        <dbReference type="ARBA" id="ARBA00036343"/>
    </source>
</evidence>
<dbReference type="InterPro" id="IPR018376">
    <property type="entry name" value="Enoyl-CoA_hyd/isom_CS"/>
</dbReference>